<gene>
    <name evidence="2" type="ORF">CERZMDRAFT_102723</name>
</gene>
<reference evidence="2" key="1">
    <citation type="journal article" date="2020" name="Stud. Mycol.">
        <title>101 Dothideomycetes genomes: a test case for predicting lifestyles and emergence of pathogens.</title>
        <authorList>
            <person name="Haridas S."/>
            <person name="Albert R."/>
            <person name="Binder M."/>
            <person name="Bloem J."/>
            <person name="Labutti K."/>
            <person name="Salamov A."/>
            <person name="Andreopoulos B."/>
            <person name="Baker S."/>
            <person name="Barry K."/>
            <person name="Bills G."/>
            <person name="Bluhm B."/>
            <person name="Cannon C."/>
            <person name="Castanera R."/>
            <person name="Culley D."/>
            <person name="Daum C."/>
            <person name="Ezra D."/>
            <person name="Gonzalez J."/>
            <person name="Henrissat B."/>
            <person name="Kuo A."/>
            <person name="Liang C."/>
            <person name="Lipzen A."/>
            <person name="Lutzoni F."/>
            <person name="Magnuson J."/>
            <person name="Mondo S."/>
            <person name="Nolan M."/>
            <person name="Ohm R."/>
            <person name="Pangilinan J."/>
            <person name="Park H.-J."/>
            <person name="Ramirez L."/>
            <person name="Alfaro M."/>
            <person name="Sun H."/>
            <person name="Tritt A."/>
            <person name="Yoshinaga Y."/>
            <person name="Zwiers L.-H."/>
            <person name="Turgeon B."/>
            <person name="Goodwin S."/>
            <person name="Spatafora J."/>
            <person name="Crous P."/>
            <person name="Grigoriev I."/>
        </authorList>
    </citation>
    <scope>NUCLEOTIDE SEQUENCE</scope>
    <source>
        <strain evidence="2">SCOH1-5</strain>
    </source>
</reference>
<dbReference type="PANTHER" id="PTHR47843:SF5">
    <property type="entry name" value="BTB_POZ DOMAIN PROTEIN"/>
    <property type="match status" value="1"/>
</dbReference>
<dbReference type="PROSITE" id="PS50097">
    <property type="entry name" value="BTB"/>
    <property type="match status" value="1"/>
</dbReference>
<dbReference type="InterPro" id="IPR011333">
    <property type="entry name" value="SKP1/BTB/POZ_sf"/>
</dbReference>
<dbReference type="AlphaFoldDB" id="A0A6A6EZA7"/>
<organism evidence="2 3">
    <name type="scientific">Cercospora zeae-maydis SCOH1-5</name>
    <dbReference type="NCBI Taxonomy" id="717836"/>
    <lineage>
        <taxon>Eukaryota</taxon>
        <taxon>Fungi</taxon>
        <taxon>Dikarya</taxon>
        <taxon>Ascomycota</taxon>
        <taxon>Pezizomycotina</taxon>
        <taxon>Dothideomycetes</taxon>
        <taxon>Dothideomycetidae</taxon>
        <taxon>Mycosphaerellales</taxon>
        <taxon>Mycosphaerellaceae</taxon>
        <taxon>Cercospora</taxon>
    </lineage>
</organism>
<dbReference type="Pfam" id="PF00651">
    <property type="entry name" value="BTB"/>
    <property type="match status" value="1"/>
</dbReference>
<dbReference type="SMART" id="SM00225">
    <property type="entry name" value="BTB"/>
    <property type="match status" value="1"/>
</dbReference>
<dbReference type="EMBL" id="ML992707">
    <property type="protein sequence ID" value="KAF2207025.1"/>
    <property type="molecule type" value="Genomic_DNA"/>
</dbReference>
<dbReference type="PANTHER" id="PTHR47843">
    <property type="entry name" value="BTB DOMAIN-CONTAINING PROTEIN-RELATED"/>
    <property type="match status" value="1"/>
</dbReference>
<protein>
    <recommendedName>
        <fullName evidence="1">BTB domain-containing protein</fullName>
    </recommendedName>
</protein>
<dbReference type="Gene3D" id="3.30.710.10">
    <property type="entry name" value="Potassium Channel Kv1.1, Chain A"/>
    <property type="match status" value="1"/>
</dbReference>
<evidence type="ECO:0000313" key="2">
    <source>
        <dbReference type="EMBL" id="KAF2207025.1"/>
    </source>
</evidence>
<evidence type="ECO:0000259" key="1">
    <source>
        <dbReference type="PROSITE" id="PS50097"/>
    </source>
</evidence>
<name>A0A6A6EZA7_9PEZI</name>
<dbReference type="InterPro" id="IPR000210">
    <property type="entry name" value="BTB/POZ_dom"/>
</dbReference>
<sequence length="267" mass="29248">MTGHADTALPQTIEALLENSRYSDLTILCGARTWRVHKNIVCTRCEFFEKAVDGRFAESETNTVDLNDDHPNAVAAMLRFLYTDDFDVTVHAADEDEEWKPLAMAVRVHQIGDKYGLQKLAESAMVKFMACLESQAHEAPGFFAAIRSTHTEEAGTLGPFRACLLECVVASGNELFSKDDFQQLAASVPSFAVALLKEKFRSDDGGQAEKPVAEHWQHDVYSCPIYGCGMEFAADLTPQLLGVSCPGCGNVMSAAGWSRFLRAPSDA</sequence>
<dbReference type="Proteomes" id="UP000799539">
    <property type="component" value="Unassembled WGS sequence"/>
</dbReference>
<accession>A0A6A6EZA7</accession>
<feature type="domain" description="BTB" evidence="1">
    <location>
        <begin position="23"/>
        <end position="90"/>
    </location>
</feature>
<dbReference type="CDD" id="cd18186">
    <property type="entry name" value="BTB_POZ_ZBTB_KLHL-like"/>
    <property type="match status" value="1"/>
</dbReference>
<dbReference type="SUPFAM" id="SSF54695">
    <property type="entry name" value="POZ domain"/>
    <property type="match status" value="1"/>
</dbReference>
<evidence type="ECO:0000313" key="3">
    <source>
        <dbReference type="Proteomes" id="UP000799539"/>
    </source>
</evidence>
<keyword evidence="3" id="KW-1185">Reference proteome</keyword>
<proteinExistence type="predicted"/>
<dbReference type="OrthoDB" id="3645966at2759"/>